<keyword evidence="4" id="KW-1185">Reference proteome</keyword>
<feature type="signal peptide" evidence="1">
    <location>
        <begin position="1"/>
        <end position="21"/>
    </location>
</feature>
<dbReference type="Pfam" id="PF13488">
    <property type="entry name" value="Gly-zipper_Omp"/>
    <property type="match status" value="1"/>
</dbReference>
<feature type="chain" id="PRO_5003170714" description="Glycine zipper domain-containing protein" evidence="1">
    <location>
        <begin position="22"/>
        <end position="101"/>
    </location>
</feature>
<dbReference type="RefSeq" id="WP_013418458.1">
    <property type="nucleotide sequence ID" value="NC_014664.1"/>
</dbReference>
<dbReference type="KEGG" id="rva:Rvan_0778"/>
<evidence type="ECO:0000313" key="3">
    <source>
        <dbReference type="EMBL" id="ADP70054.1"/>
    </source>
</evidence>
<dbReference type="InterPro" id="IPR039567">
    <property type="entry name" value="Gly-zipper"/>
</dbReference>
<dbReference type="eggNOG" id="ENOG502ZXU9">
    <property type="taxonomic scope" value="Bacteria"/>
</dbReference>
<name>E3I141_RHOVT</name>
<evidence type="ECO:0000256" key="1">
    <source>
        <dbReference type="SAM" id="SignalP"/>
    </source>
</evidence>
<organism evidence="3 4">
    <name type="scientific">Rhodomicrobium vannielii (strain ATCC 17100 / DSM 162 / LMG 4299 / NCIMB 10020 / ATH 3.1.1)</name>
    <dbReference type="NCBI Taxonomy" id="648757"/>
    <lineage>
        <taxon>Bacteria</taxon>
        <taxon>Pseudomonadati</taxon>
        <taxon>Pseudomonadota</taxon>
        <taxon>Alphaproteobacteria</taxon>
        <taxon>Hyphomicrobiales</taxon>
        <taxon>Hyphomicrobiaceae</taxon>
        <taxon>Rhodomicrobium</taxon>
    </lineage>
</organism>
<evidence type="ECO:0000313" key="4">
    <source>
        <dbReference type="Proteomes" id="UP000001399"/>
    </source>
</evidence>
<dbReference type="AlphaFoldDB" id="E3I141"/>
<accession>E3I141</accession>
<feature type="domain" description="Glycine zipper" evidence="2">
    <location>
        <begin position="29"/>
        <end position="71"/>
    </location>
</feature>
<sequence length="101" mass="10174">MLKKIGLAAMLGLAATMPAHEASAQDALGGALFGGAAGAILGGAVGGGRGAAIGAIVGAGTGAAIAAEGERRRSGYYYYREGCYLQRPDGVWVRAHPRYCY</sequence>
<proteinExistence type="predicted"/>
<keyword evidence="1" id="KW-0732">Signal</keyword>
<evidence type="ECO:0000259" key="2">
    <source>
        <dbReference type="Pfam" id="PF13488"/>
    </source>
</evidence>
<gene>
    <name evidence="3" type="ordered locus">Rvan_0778</name>
</gene>
<dbReference type="EMBL" id="CP002292">
    <property type="protein sequence ID" value="ADP70054.1"/>
    <property type="molecule type" value="Genomic_DNA"/>
</dbReference>
<dbReference type="Proteomes" id="UP000001399">
    <property type="component" value="Chromosome"/>
</dbReference>
<dbReference type="HOGENOM" id="CLU_176075_0_0_5"/>
<reference evidence="4" key="1">
    <citation type="journal article" date="2011" name="J. Bacteriol.">
        <title>Genome sequences of eight morphologically diverse alphaproteobacteria.</title>
        <authorList>
            <consortium name="US DOE Joint Genome Institute"/>
            <person name="Brown P.J."/>
            <person name="Kysela D.T."/>
            <person name="Buechlein A."/>
            <person name="Hemmerich C."/>
            <person name="Brun Y.V."/>
        </authorList>
    </citation>
    <scope>NUCLEOTIDE SEQUENCE [LARGE SCALE GENOMIC DNA]</scope>
    <source>
        <strain evidence="4">ATCC 17100 / ATH 3.1.1 / DSM 162 / LMG 4299</strain>
    </source>
</reference>
<protein>
    <recommendedName>
        <fullName evidence="2">Glycine zipper domain-containing protein</fullName>
    </recommendedName>
</protein>